<dbReference type="Gene3D" id="2.40.50.100">
    <property type="match status" value="1"/>
</dbReference>
<dbReference type="NCBIfam" id="TIGR01730">
    <property type="entry name" value="RND_mfp"/>
    <property type="match status" value="1"/>
</dbReference>
<dbReference type="InterPro" id="IPR058637">
    <property type="entry name" value="YknX-like_C"/>
</dbReference>
<protein>
    <submittedName>
        <fullName evidence="5">Efflux RND transporter periplasmic adaptor subunit</fullName>
    </submittedName>
</protein>
<feature type="domain" description="YknX-like C-terminal permuted SH3-like" evidence="4">
    <location>
        <begin position="262"/>
        <end position="316"/>
    </location>
</feature>
<dbReference type="Pfam" id="PF25954">
    <property type="entry name" value="Beta-barrel_RND_2"/>
    <property type="match status" value="1"/>
</dbReference>
<dbReference type="SUPFAM" id="SSF111369">
    <property type="entry name" value="HlyD-like secretion proteins"/>
    <property type="match status" value="1"/>
</dbReference>
<evidence type="ECO:0000313" key="6">
    <source>
        <dbReference type="Proteomes" id="UP000753802"/>
    </source>
</evidence>
<comment type="similarity">
    <text evidence="1">Belongs to the membrane fusion protein (MFP) (TC 8.A.1) family.</text>
</comment>
<evidence type="ECO:0000259" key="2">
    <source>
        <dbReference type="Pfam" id="PF25917"/>
    </source>
</evidence>
<reference evidence="5 6" key="1">
    <citation type="submission" date="2020-01" db="EMBL/GenBank/DDBJ databases">
        <title>Genome analysis.</title>
        <authorList>
            <person name="Wu S."/>
            <person name="Wang G."/>
        </authorList>
    </citation>
    <scope>NUCLEOTIDE SEQUENCE [LARGE SCALE GENOMIC DNA]</scope>
    <source>
        <strain evidence="5 6">SYL130</strain>
    </source>
</reference>
<dbReference type="EMBL" id="JAACJS010000015">
    <property type="protein sequence ID" value="NCI51970.1"/>
    <property type="molecule type" value="Genomic_DNA"/>
</dbReference>
<dbReference type="Proteomes" id="UP000753802">
    <property type="component" value="Unassembled WGS sequence"/>
</dbReference>
<dbReference type="InterPro" id="IPR058625">
    <property type="entry name" value="MdtA-like_BSH"/>
</dbReference>
<proteinExistence type="inferred from homology"/>
<dbReference type="PANTHER" id="PTHR30469">
    <property type="entry name" value="MULTIDRUG RESISTANCE PROTEIN MDTA"/>
    <property type="match status" value="1"/>
</dbReference>
<keyword evidence="6" id="KW-1185">Reference proteome</keyword>
<evidence type="ECO:0000259" key="3">
    <source>
        <dbReference type="Pfam" id="PF25954"/>
    </source>
</evidence>
<dbReference type="PANTHER" id="PTHR30469:SF36">
    <property type="entry name" value="BLL3903 PROTEIN"/>
    <property type="match status" value="1"/>
</dbReference>
<dbReference type="Pfam" id="PF25989">
    <property type="entry name" value="YknX_C"/>
    <property type="match status" value="1"/>
</dbReference>
<accession>A0ABW9ZXS1</accession>
<dbReference type="InterPro" id="IPR058792">
    <property type="entry name" value="Beta-barrel_RND_2"/>
</dbReference>
<dbReference type="InterPro" id="IPR006143">
    <property type="entry name" value="RND_pump_MFP"/>
</dbReference>
<evidence type="ECO:0000313" key="5">
    <source>
        <dbReference type="EMBL" id="NCI51970.1"/>
    </source>
</evidence>
<name>A0ABW9ZXS1_9BACT</name>
<feature type="domain" description="CusB-like beta-barrel" evidence="3">
    <location>
        <begin position="183"/>
        <end position="253"/>
    </location>
</feature>
<gene>
    <name evidence="5" type="ORF">GWC95_18745</name>
</gene>
<dbReference type="Gene3D" id="2.40.420.20">
    <property type="match status" value="1"/>
</dbReference>
<dbReference type="Pfam" id="PF25917">
    <property type="entry name" value="BSH_RND"/>
    <property type="match status" value="1"/>
</dbReference>
<evidence type="ECO:0000256" key="1">
    <source>
        <dbReference type="ARBA" id="ARBA00009477"/>
    </source>
</evidence>
<sequence length="339" mass="36061">MTACKSKKEQPANAKKDGGQQAVVVDVLIAAAQPITTSIEANGTVVANESVELHPEVSGRITYLNIPEGGTIKAGTVIAKLNDADLQAQLNKSKVALDLAEKTETRLKKLVSIQGINQADYDLAVNTVNGYRADIAYTQSLIDKTVLRAPFTGVVGLRQVSLGAFVSPTTVLATLQQLDKVKIDFTVPEEYSELIQKGKTVDVQIDANKQTTAKAVIIATEPTVNLTTRNLKVRAVLQDNRVNLGAYVKVTVQSGKDAKGVLVPTNAIIPDDKNKQLVLVKGGKASFVNVETGKRQAGNVEVTKGVNEGDTVVVTGVLFAKPKAALKVRSVKTLDQLAN</sequence>
<evidence type="ECO:0000259" key="4">
    <source>
        <dbReference type="Pfam" id="PF25989"/>
    </source>
</evidence>
<dbReference type="Gene3D" id="2.40.30.170">
    <property type="match status" value="1"/>
</dbReference>
<comment type="caution">
    <text evidence="5">The sequence shown here is derived from an EMBL/GenBank/DDBJ whole genome shotgun (WGS) entry which is preliminary data.</text>
</comment>
<dbReference type="Gene3D" id="1.10.287.470">
    <property type="entry name" value="Helix hairpin bin"/>
    <property type="match status" value="1"/>
</dbReference>
<feature type="domain" description="Multidrug resistance protein MdtA-like barrel-sandwich hybrid" evidence="2">
    <location>
        <begin position="50"/>
        <end position="168"/>
    </location>
</feature>
<organism evidence="5 6">
    <name type="scientific">Sediminibacterium roseum</name>
    <dbReference type="NCBI Taxonomy" id="1978412"/>
    <lineage>
        <taxon>Bacteria</taxon>
        <taxon>Pseudomonadati</taxon>
        <taxon>Bacteroidota</taxon>
        <taxon>Chitinophagia</taxon>
        <taxon>Chitinophagales</taxon>
        <taxon>Chitinophagaceae</taxon>
        <taxon>Sediminibacterium</taxon>
    </lineage>
</organism>